<accession>A0A3B5QQG6</accession>
<dbReference type="Ensembl" id="ENSXMAT00000024809.1">
    <property type="protein sequence ID" value="ENSXMAP00000033649.1"/>
    <property type="gene ID" value="ENSXMAG00000021747.1"/>
</dbReference>
<sequence length="86" mass="9864">MYGSSVILGFVPVGDLWLVEPLLPAARWTPLWSDVLLGKRPFPGMKAISTVLSWLEMEKKKVRRNCLTQKRNKNTILKKRSLFPPN</sequence>
<proteinExistence type="predicted"/>
<reference evidence="1" key="3">
    <citation type="submission" date="2025-08" db="UniProtKB">
        <authorList>
            <consortium name="Ensembl"/>
        </authorList>
    </citation>
    <scope>IDENTIFICATION</scope>
    <source>
        <strain evidence="1">JP 163 A</strain>
    </source>
</reference>
<evidence type="ECO:0000313" key="2">
    <source>
        <dbReference type="Proteomes" id="UP000002852"/>
    </source>
</evidence>
<evidence type="ECO:0000313" key="1">
    <source>
        <dbReference type="Ensembl" id="ENSXMAP00000033649.1"/>
    </source>
</evidence>
<dbReference type="AlphaFoldDB" id="A0A3B5QQG6"/>
<reference evidence="2" key="1">
    <citation type="submission" date="2012-01" db="EMBL/GenBank/DDBJ databases">
        <authorList>
            <person name="Walter R."/>
            <person name="Schartl M."/>
            <person name="Warren W."/>
        </authorList>
    </citation>
    <scope>NUCLEOTIDE SEQUENCE [LARGE SCALE GENOMIC DNA]</scope>
    <source>
        <strain evidence="2">JP 163 A</strain>
    </source>
</reference>
<reference evidence="2" key="2">
    <citation type="journal article" date="2013" name="Nat. Genet.">
        <title>The genome of the platyfish, Xiphophorus maculatus, provides insights into evolutionary adaptation and several complex traits.</title>
        <authorList>
            <person name="Schartl M."/>
            <person name="Walter R.B."/>
            <person name="Shen Y."/>
            <person name="Garcia T."/>
            <person name="Catchen J."/>
            <person name="Amores A."/>
            <person name="Braasch I."/>
            <person name="Chalopin D."/>
            <person name="Volff J.N."/>
            <person name="Lesch K.P."/>
            <person name="Bisazza A."/>
            <person name="Minx P."/>
            <person name="Hillier L."/>
            <person name="Wilson R.K."/>
            <person name="Fuerstenberg S."/>
            <person name="Boore J."/>
            <person name="Searle S."/>
            <person name="Postlethwait J.H."/>
            <person name="Warren W.C."/>
        </authorList>
    </citation>
    <scope>NUCLEOTIDE SEQUENCE [LARGE SCALE GENOMIC DNA]</scope>
    <source>
        <strain evidence="2">JP 163 A</strain>
    </source>
</reference>
<dbReference type="InParanoid" id="A0A3B5QQG6"/>
<name>A0A3B5QQG6_XIPMA</name>
<organism evidence="1 2">
    <name type="scientific">Xiphophorus maculatus</name>
    <name type="common">Southern platyfish</name>
    <name type="synonym">Platypoecilus maculatus</name>
    <dbReference type="NCBI Taxonomy" id="8083"/>
    <lineage>
        <taxon>Eukaryota</taxon>
        <taxon>Metazoa</taxon>
        <taxon>Chordata</taxon>
        <taxon>Craniata</taxon>
        <taxon>Vertebrata</taxon>
        <taxon>Euteleostomi</taxon>
        <taxon>Actinopterygii</taxon>
        <taxon>Neopterygii</taxon>
        <taxon>Teleostei</taxon>
        <taxon>Neoteleostei</taxon>
        <taxon>Acanthomorphata</taxon>
        <taxon>Ovalentaria</taxon>
        <taxon>Atherinomorphae</taxon>
        <taxon>Cyprinodontiformes</taxon>
        <taxon>Poeciliidae</taxon>
        <taxon>Poeciliinae</taxon>
        <taxon>Xiphophorus</taxon>
    </lineage>
</organism>
<dbReference type="Proteomes" id="UP000002852">
    <property type="component" value="Unassembled WGS sequence"/>
</dbReference>
<keyword evidence="2" id="KW-1185">Reference proteome</keyword>
<protein>
    <submittedName>
        <fullName evidence="1">Uncharacterized protein</fullName>
    </submittedName>
</protein>
<reference evidence="1" key="4">
    <citation type="submission" date="2025-09" db="UniProtKB">
        <authorList>
            <consortium name="Ensembl"/>
        </authorList>
    </citation>
    <scope>IDENTIFICATION</scope>
    <source>
        <strain evidence="1">JP 163 A</strain>
    </source>
</reference>